<name>A0A2J7R5Y1_9NEOP</name>
<keyword evidence="1" id="KW-1133">Transmembrane helix</keyword>
<gene>
    <name evidence="2" type="ORF">B7P43_G08692</name>
</gene>
<keyword evidence="1" id="KW-0812">Transmembrane</keyword>
<feature type="non-terminal residue" evidence="2">
    <location>
        <position position="1"/>
    </location>
</feature>
<dbReference type="EMBL" id="NEVH01006987">
    <property type="protein sequence ID" value="PNF36234.1"/>
    <property type="molecule type" value="Genomic_DNA"/>
</dbReference>
<protein>
    <submittedName>
        <fullName evidence="2">Uncharacterized protein</fullName>
    </submittedName>
</protein>
<accession>A0A2J7R5Y1</accession>
<evidence type="ECO:0000313" key="2">
    <source>
        <dbReference type="EMBL" id="PNF36234.1"/>
    </source>
</evidence>
<evidence type="ECO:0000256" key="1">
    <source>
        <dbReference type="SAM" id="Phobius"/>
    </source>
</evidence>
<sequence length="183" mass="21395">VKLNVDKTKVITFSRKTYYFINKYKLFYSTLGCIFILYFTLVRSKVEYTSVVWNSIISTDANKLECNQQKYTALCYKRSFPQVDYCHDFALEQFKLHTLQKRRYHLDALFLIQVYHGSILYPSALEMVGLHVPVRNIRDFPMFNACSVSKNCPSARCASAANVVCRDIDVFGPKTLLWKHILY</sequence>
<feature type="transmembrane region" description="Helical" evidence="1">
    <location>
        <begin position="26"/>
        <end position="42"/>
    </location>
</feature>
<comment type="caution">
    <text evidence="2">The sequence shown here is derived from an EMBL/GenBank/DDBJ whole genome shotgun (WGS) entry which is preliminary data.</text>
</comment>
<proteinExistence type="predicted"/>
<dbReference type="Proteomes" id="UP000235965">
    <property type="component" value="Unassembled WGS sequence"/>
</dbReference>
<reference evidence="2 3" key="1">
    <citation type="submission" date="2017-12" db="EMBL/GenBank/DDBJ databases">
        <title>Hemimetabolous genomes reveal molecular basis of termite eusociality.</title>
        <authorList>
            <person name="Harrison M.C."/>
            <person name="Jongepier E."/>
            <person name="Robertson H.M."/>
            <person name="Arning N."/>
            <person name="Bitard-Feildel T."/>
            <person name="Chao H."/>
            <person name="Childers C.P."/>
            <person name="Dinh H."/>
            <person name="Doddapaneni H."/>
            <person name="Dugan S."/>
            <person name="Gowin J."/>
            <person name="Greiner C."/>
            <person name="Han Y."/>
            <person name="Hu H."/>
            <person name="Hughes D.S.T."/>
            <person name="Huylmans A.-K."/>
            <person name="Kemena C."/>
            <person name="Kremer L.P.M."/>
            <person name="Lee S.L."/>
            <person name="Lopez-Ezquerra A."/>
            <person name="Mallet L."/>
            <person name="Monroy-Kuhn J.M."/>
            <person name="Moser A."/>
            <person name="Murali S.C."/>
            <person name="Muzny D.M."/>
            <person name="Otani S."/>
            <person name="Piulachs M.-D."/>
            <person name="Poelchau M."/>
            <person name="Qu J."/>
            <person name="Schaub F."/>
            <person name="Wada-Katsumata A."/>
            <person name="Worley K.C."/>
            <person name="Xie Q."/>
            <person name="Ylla G."/>
            <person name="Poulsen M."/>
            <person name="Gibbs R.A."/>
            <person name="Schal C."/>
            <person name="Richards S."/>
            <person name="Belles X."/>
            <person name="Korb J."/>
            <person name="Bornberg-Bauer E."/>
        </authorList>
    </citation>
    <scope>NUCLEOTIDE SEQUENCE [LARGE SCALE GENOMIC DNA]</scope>
    <source>
        <tissue evidence="2">Whole body</tissue>
    </source>
</reference>
<evidence type="ECO:0000313" key="3">
    <source>
        <dbReference type="Proteomes" id="UP000235965"/>
    </source>
</evidence>
<dbReference type="InParanoid" id="A0A2J7R5Y1"/>
<keyword evidence="3" id="KW-1185">Reference proteome</keyword>
<dbReference type="AlphaFoldDB" id="A0A2J7R5Y1"/>
<keyword evidence="1" id="KW-0472">Membrane</keyword>
<organism evidence="2 3">
    <name type="scientific">Cryptotermes secundus</name>
    <dbReference type="NCBI Taxonomy" id="105785"/>
    <lineage>
        <taxon>Eukaryota</taxon>
        <taxon>Metazoa</taxon>
        <taxon>Ecdysozoa</taxon>
        <taxon>Arthropoda</taxon>
        <taxon>Hexapoda</taxon>
        <taxon>Insecta</taxon>
        <taxon>Pterygota</taxon>
        <taxon>Neoptera</taxon>
        <taxon>Polyneoptera</taxon>
        <taxon>Dictyoptera</taxon>
        <taxon>Blattodea</taxon>
        <taxon>Blattoidea</taxon>
        <taxon>Termitoidae</taxon>
        <taxon>Kalotermitidae</taxon>
        <taxon>Cryptotermitinae</taxon>
        <taxon>Cryptotermes</taxon>
    </lineage>
</organism>